<evidence type="ECO:0000313" key="9">
    <source>
        <dbReference type="Proteomes" id="UP000051061"/>
    </source>
</evidence>
<dbReference type="InterPro" id="IPR013785">
    <property type="entry name" value="Aldolase_TIM"/>
</dbReference>
<dbReference type="PANTHER" id="PTHR36204">
    <property type="entry name" value="N-ACETYLMANNOSAMINE-6-PHOSPHATE 2-EPIMERASE-RELATED"/>
    <property type="match status" value="1"/>
</dbReference>
<dbReference type="PANTHER" id="PTHR36204:SF1">
    <property type="entry name" value="N-ACETYLMANNOSAMINE-6-PHOSPHATE 2-EPIMERASE-RELATED"/>
    <property type="match status" value="1"/>
</dbReference>
<keyword evidence="6 7" id="KW-0119">Carbohydrate metabolism</keyword>
<evidence type="ECO:0000256" key="6">
    <source>
        <dbReference type="ARBA" id="ARBA00023277"/>
    </source>
</evidence>
<comment type="function">
    <text evidence="2 7">Converts N-acetylmannosamine-6-phosphate (ManNAc-6-P) to N-acetylglucosamine-6-phosphate (GlcNAc-6-P).</text>
</comment>
<evidence type="ECO:0000256" key="7">
    <source>
        <dbReference type="HAMAP-Rule" id="MF_01235"/>
    </source>
</evidence>
<evidence type="ECO:0000256" key="3">
    <source>
        <dbReference type="ARBA" id="ARBA00005081"/>
    </source>
</evidence>
<dbReference type="NCBIfam" id="NF002231">
    <property type="entry name" value="PRK01130.1"/>
    <property type="match status" value="1"/>
</dbReference>
<organism evidence="8 9">
    <name type="scientific">Alkalicoccobacillus plakortidis</name>
    <dbReference type="NCBI Taxonomy" id="444060"/>
    <lineage>
        <taxon>Bacteria</taxon>
        <taxon>Bacillati</taxon>
        <taxon>Bacillota</taxon>
        <taxon>Bacilli</taxon>
        <taxon>Bacillales</taxon>
        <taxon>Bacillaceae</taxon>
        <taxon>Alkalicoccobacillus</taxon>
    </lineage>
</organism>
<dbReference type="Gene3D" id="3.20.20.70">
    <property type="entry name" value="Aldolase class I"/>
    <property type="match status" value="1"/>
</dbReference>
<reference evidence="8 9" key="1">
    <citation type="submission" date="2015-09" db="EMBL/GenBank/DDBJ databases">
        <title>Genome sequencing project for genomic taxonomy and phylogenomics of Bacillus-like bacteria.</title>
        <authorList>
            <person name="Liu B."/>
            <person name="Wang J."/>
            <person name="Zhu Y."/>
            <person name="Liu G."/>
            <person name="Chen Q."/>
            <person name="Chen Z."/>
            <person name="Lan J."/>
            <person name="Che J."/>
            <person name="Ge C."/>
            <person name="Shi H."/>
            <person name="Pan Z."/>
            <person name="Liu X."/>
        </authorList>
    </citation>
    <scope>NUCLEOTIDE SEQUENCE [LARGE SCALE GENOMIC DNA]</scope>
    <source>
        <strain evidence="8 9">DSM 19153</strain>
    </source>
</reference>
<dbReference type="GO" id="GO:0005829">
    <property type="term" value="C:cytosol"/>
    <property type="evidence" value="ECO:0007669"/>
    <property type="project" value="TreeGrafter"/>
</dbReference>
<dbReference type="SUPFAM" id="SSF51366">
    <property type="entry name" value="Ribulose-phoshate binding barrel"/>
    <property type="match status" value="1"/>
</dbReference>
<dbReference type="GO" id="GO:0005975">
    <property type="term" value="P:carbohydrate metabolic process"/>
    <property type="evidence" value="ECO:0007669"/>
    <property type="project" value="UniProtKB-UniRule"/>
</dbReference>
<proteinExistence type="inferred from homology"/>
<dbReference type="HAMAP" id="MF_01235">
    <property type="entry name" value="ManNAc6P_epimer"/>
    <property type="match status" value="1"/>
</dbReference>
<dbReference type="EC" id="5.1.3.9" evidence="7"/>
<keyword evidence="5 7" id="KW-0413">Isomerase</keyword>
<comment type="caution">
    <text evidence="8">The sequence shown here is derived from an EMBL/GenBank/DDBJ whole genome shotgun (WGS) entry which is preliminary data.</text>
</comment>
<protein>
    <recommendedName>
        <fullName evidence="7">Putative N-acetylmannosamine-6-phosphate 2-epimerase</fullName>
        <ecNumber evidence="7">5.1.3.9</ecNumber>
    </recommendedName>
    <alternativeName>
        <fullName evidence="7">ManNAc-6-P epimerase</fullName>
    </alternativeName>
</protein>
<dbReference type="Proteomes" id="UP000051061">
    <property type="component" value="Unassembled WGS sequence"/>
</dbReference>
<accession>A0A9D5I2G7</accession>
<dbReference type="GO" id="GO:0047465">
    <property type="term" value="F:N-acylglucosamine-6-phosphate 2-epimerase activity"/>
    <property type="evidence" value="ECO:0007669"/>
    <property type="project" value="UniProtKB-EC"/>
</dbReference>
<comment type="similarity">
    <text evidence="4 7">Belongs to the NanE family.</text>
</comment>
<sequence>MHNILLNLKGKLVVSCQALDSEPLHSSYIMGRMAIAAQVGGAAGIRANSKQDIEEIKAHVDVPVIGIVKRDYPDSNVYITATMKEIDELMEAEADMIAMDATKQKRPGGLTLATLVKEIKATYPNVALMADVSTVEEAIHAEQLGFDCVSTTLVGYTEYTKGVLTAADDFLVLKEIVAAVSKPVIAEGKMDTPELAKRALDSGAYCVVVGGAITRPQQITRNFVNGLK</sequence>
<dbReference type="AlphaFoldDB" id="A0A9D5I2G7"/>
<comment type="pathway">
    <text evidence="3 7">Amino-sugar metabolism; N-acetylneuraminate degradation; D-fructose 6-phosphate from N-acetylneuraminate: step 3/5.</text>
</comment>
<evidence type="ECO:0000256" key="5">
    <source>
        <dbReference type="ARBA" id="ARBA00023235"/>
    </source>
</evidence>
<keyword evidence="9" id="KW-1185">Reference proteome</keyword>
<dbReference type="FunFam" id="3.20.20.70:FF:000035">
    <property type="entry name" value="Putative N-acetylmannosamine-6-phosphate 2-epimerase"/>
    <property type="match status" value="1"/>
</dbReference>
<evidence type="ECO:0000256" key="1">
    <source>
        <dbReference type="ARBA" id="ARBA00000056"/>
    </source>
</evidence>
<evidence type="ECO:0000256" key="4">
    <source>
        <dbReference type="ARBA" id="ARBA00007439"/>
    </source>
</evidence>
<dbReference type="InterPro" id="IPR007260">
    <property type="entry name" value="NanE"/>
</dbReference>
<comment type="catalytic activity">
    <reaction evidence="1 7">
        <text>an N-acyl-D-glucosamine 6-phosphate = an N-acyl-D-mannosamine 6-phosphate</text>
        <dbReference type="Rhea" id="RHEA:23932"/>
        <dbReference type="ChEBI" id="CHEBI:57599"/>
        <dbReference type="ChEBI" id="CHEBI:57666"/>
        <dbReference type="EC" id="5.1.3.9"/>
    </reaction>
</comment>
<dbReference type="EMBL" id="LJJD01000004">
    <property type="protein sequence ID" value="KQL58744.1"/>
    <property type="molecule type" value="Genomic_DNA"/>
</dbReference>
<dbReference type="Pfam" id="PF04131">
    <property type="entry name" value="NanE"/>
    <property type="match status" value="1"/>
</dbReference>
<evidence type="ECO:0000313" key="8">
    <source>
        <dbReference type="EMBL" id="KQL58744.1"/>
    </source>
</evidence>
<dbReference type="CDD" id="cd04729">
    <property type="entry name" value="NanE"/>
    <property type="match status" value="1"/>
</dbReference>
<gene>
    <name evidence="7" type="primary">nanE</name>
    <name evidence="8" type="ORF">AN965_01885</name>
</gene>
<dbReference type="GO" id="GO:0006053">
    <property type="term" value="P:N-acetylmannosamine catabolic process"/>
    <property type="evidence" value="ECO:0007669"/>
    <property type="project" value="TreeGrafter"/>
</dbReference>
<evidence type="ECO:0000256" key="2">
    <source>
        <dbReference type="ARBA" id="ARBA00002147"/>
    </source>
</evidence>
<dbReference type="InterPro" id="IPR011060">
    <property type="entry name" value="RibuloseP-bd_barrel"/>
</dbReference>
<dbReference type="GO" id="GO:0019262">
    <property type="term" value="P:N-acetylneuraminate catabolic process"/>
    <property type="evidence" value="ECO:0007669"/>
    <property type="project" value="UniProtKB-UniRule"/>
</dbReference>
<name>A0A9D5I2G7_9BACI</name>